<name>A0A0K0CX58_ANGCA</name>
<dbReference type="STRING" id="6313.A0A0K0CX58"/>
<protein>
    <submittedName>
        <fullName evidence="2">His-Xaa-Ser system protein HxsD</fullName>
    </submittedName>
</protein>
<organism evidence="1 2">
    <name type="scientific">Angiostrongylus cantonensis</name>
    <name type="common">Rat lungworm</name>
    <dbReference type="NCBI Taxonomy" id="6313"/>
    <lineage>
        <taxon>Eukaryota</taxon>
        <taxon>Metazoa</taxon>
        <taxon>Ecdysozoa</taxon>
        <taxon>Nematoda</taxon>
        <taxon>Chromadorea</taxon>
        <taxon>Rhabditida</taxon>
        <taxon>Rhabditina</taxon>
        <taxon>Rhabditomorpha</taxon>
        <taxon>Strongyloidea</taxon>
        <taxon>Metastrongylidae</taxon>
        <taxon>Angiostrongylus</taxon>
    </lineage>
</organism>
<dbReference type="Proteomes" id="UP000035642">
    <property type="component" value="Unassembled WGS sequence"/>
</dbReference>
<reference evidence="2" key="2">
    <citation type="submission" date="2017-02" db="UniProtKB">
        <authorList>
            <consortium name="WormBaseParasite"/>
        </authorList>
    </citation>
    <scope>IDENTIFICATION</scope>
</reference>
<dbReference type="AlphaFoldDB" id="A0A0K0CX58"/>
<reference evidence="1" key="1">
    <citation type="submission" date="2012-09" db="EMBL/GenBank/DDBJ databases">
        <authorList>
            <person name="Martin A.A."/>
        </authorList>
    </citation>
    <scope>NUCLEOTIDE SEQUENCE</scope>
</reference>
<sequence length="133" mass="14686">MKILFKITDSAECLTAKALAVVSGSNVYYSQLVVTELAQVFMAFDGYPLYCSAQTATKHFRTTNEYQLDFSSTAVFPSSKNHEFQVLAAIHSALSDAQQSRLQHDDSLMLKSMTNLQSATNQLLYAVLSKTTS</sequence>
<evidence type="ECO:0000313" key="1">
    <source>
        <dbReference type="Proteomes" id="UP000035642"/>
    </source>
</evidence>
<accession>A0A0K0CX58</accession>
<evidence type="ECO:0000313" key="2">
    <source>
        <dbReference type="WBParaSite" id="ACAC_0000211801-mRNA-1"/>
    </source>
</evidence>
<proteinExistence type="predicted"/>
<keyword evidence="1" id="KW-1185">Reference proteome</keyword>
<dbReference type="WBParaSite" id="ACAC_0000211801-mRNA-1">
    <property type="protein sequence ID" value="ACAC_0000211801-mRNA-1"/>
    <property type="gene ID" value="ACAC_0000211801"/>
</dbReference>